<dbReference type="Pfam" id="PF07127">
    <property type="entry name" value="Nodulin_late"/>
    <property type="match status" value="1"/>
</dbReference>
<name>A0A396GVD3_MEDTR</name>
<keyword evidence="1" id="KW-0472">Membrane</keyword>
<sequence>MKSIINYKAITPYSISYMQKRENMTVIVKFVCVMIIFLSLCVFSMHIETVTTCIYDSDCPEDMCYPPKKSFCSTFEILSIERKVGVCECI</sequence>
<dbReference type="InterPro" id="IPR009810">
    <property type="entry name" value="Nodulin_late_dom"/>
</dbReference>
<feature type="domain" description="Late nodulin" evidence="2">
    <location>
        <begin position="24"/>
        <end position="73"/>
    </location>
</feature>
<dbReference type="Proteomes" id="UP000265566">
    <property type="component" value="Chromosome 7"/>
</dbReference>
<keyword evidence="1" id="KW-1133">Transmembrane helix</keyword>
<feature type="transmembrane region" description="Helical" evidence="1">
    <location>
        <begin position="26"/>
        <end position="47"/>
    </location>
</feature>
<dbReference type="GO" id="GO:0046872">
    <property type="term" value="F:metal ion binding"/>
    <property type="evidence" value="ECO:0007669"/>
    <property type="project" value="InterPro"/>
</dbReference>
<evidence type="ECO:0000256" key="1">
    <source>
        <dbReference type="SAM" id="Phobius"/>
    </source>
</evidence>
<dbReference type="AlphaFoldDB" id="A0A396GVD3"/>
<organism evidence="3 4">
    <name type="scientific">Medicago truncatula</name>
    <name type="common">Barrel medic</name>
    <name type="synonym">Medicago tribuloides</name>
    <dbReference type="NCBI Taxonomy" id="3880"/>
    <lineage>
        <taxon>Eukaryota</taxon>
        <taxon>Viridiplantae</taxon>
        <taxon>Streptophyta</taxon>
        <taxon>Embryophyta</taxon>
        <taxon>Tracheophyta</taxon>
        <taxon>Spermatophyta</taxon>
        <taxon>Magnoliopsida</taxon>
        <taxon>eudicotyledons</taxon>
        <taxon>Gunneridae</taxon>
        <taxon>Pentapetalae</taxon>
        <taxon>rosids</taxon>
        <taxon>fabids</taxon>
        <taxon>Fabales</taxon>
        <taxon>Fabaceae</taxon>
        <taxon>Papilionoideae</taxon>
        <taxon>50 kb inversion clade</taxon>
        <taxon>NPAAA clade</taxon>
        <taxon>Hologalegina</taxon>
        <taxon>IRL clade</taxon>
        <taxon>Trifolieae</taxon>
        <taxon>Medicago</taxon>
    </lineage>
</organism>
<comment type="caution">
    <text evidence="3">The sequence shown here is derived from an EMBL/GenBank/DDBJ whole genome shotgun (WGS) entry which is preliminary data.</text>
</comment>
<dbReference type="Gramene" id="rna39280">
    <property type="protein sequence ID" value="RHN45079.1"/>
    <property type="gene ID" value="gene39280"/>
</dbReference>
<protein>
    <submittedName>
        <fullName evidence="3">Putative Late nodulin</fullName>
    </submittedName>
</protein>
<gene>
    <name evidence="3" type="ORF">MtrunA17_Chr7g0226381</name>
</gene>
<accession>A0A396GVD3</accession>
<evidence type="ECO:0000259" key="2">
    <source>
        <dbReference type="Pfam" id="PF07127"/>
    </source>
</evidence>
<dbReference type="EMBL" id="PSQE01000007">
    <property type="protein sequence ID" value="RHN45079.1"/>
    <property type="molecule type" value="Genomic_DNA"/>
</dbReference>
<reference evidence="4" key="1">
    <citation type="journal article" date="2018" name="Nat. Plants">
        <title>Whole-genome landscape of Medicago truncatula symbiotic genes.</title>
        <authorList>
            <person name="Pecrix Y."/>
            <person name="Staton S.E."/>
            <person name="Sallet E."/>
            <person name="Lelandais-Briere C."/>
            <person name="Moreau S."/>
            <person name="Carrere S."/>
            <person name="Blein T."/>
            <person name="Jardinaud M.F."/>
            <person name="Latrasse D."/>
            <person name="Zouine M."/>
            <person name="Zahm M."/>
            <person name="Kreplak J."/>
            <person name="Mayjonade B."/>
            <person name="Satge C."/>
            <person name="Perez M."/>
            <person name="Cauet S."/>
            <person name="Marande W."/>
            <person name="Chantry-Darmon C."/>
            <person name="Lopez-Roques C."/>
            <person name="Bouchez O."/>
            <person name="Berard A."/>
            <person name="Debelle F."/>
            <person name="Munos S."/>
            <person name="Bendahmane A."/>
            <person name="Berges H."/>
            <person name="Niebel A."/>
            <person name="Buitink J."/>
            <person name="Frugier F."/>
            <person name="Benhamed M."/>
            <person name="Crespi M."/>
            <person name="Gouzy J."/>
            <person name="Gamas P."/>
        </authorList>
    </citation>
    <scope>NUCLEOTIDE SEQUENCE [LARGE SCALE GENOMIC DNA]</scope>
    <source>
        <strain evidence="4">cv. Jemalong A17</strain>
    </source>
</reference>
<keyword evidence="1" id="KW-0812">Transmembrane</keyword>
<evidence type="ECO:0000313" key="4">
    <source>
        <dbReference type="Proteomes" id="UP000265566"/>
    </source>
</evidence>
<evidence type="ECO:0000313" key="3">
    <source>
        <dbReference type="EMBL" id="RHN45079.1"/>
    </source>
</evidence>
<proteinExistence type="predicted"/>